<keyword evidence="3" id="KW-1185">Reference proteome</keyword>
<comment type="caution">
    <text evidence="2">The sequence shown here is derived from an EMBL/GenBank/DDBJ whole genome shotgun (WGS) entry which is preliminary data.</text>
</comment>
<sequence>MKKLEIPIYREDNIYTLFYDVYHAKLYRFPHRKNSYIIYLVVFIFLLYGSGTLNKIYLPYANFFFNSLLLIVIFILSYLLARNIFYSFYDKATQRHLLIDKNKLKDYAIQGLKQWKMEIYLGGGIALGFTVFGMPLFFILDKIEFLVITGLGLVPLHMIFLTSPIKRYKILHKFINDEIQL</sequence>
<feature type="transmembrane region" description="Helical" evidence="1">
    <location>
        <begin position="36"/>
        <end position="57"/>
    </location>
</feature>
<evidence type="ECO:0000256" key="1">
    <source>
        <dbReference type="SAM" id="Phobius"/>
    </source>
</evidence>
<dbReference type="RefSeq" id="WP_069685895.1">
    <property type="nucleotide sequence ID" value="NZ_BSKO01000001.1"/>
</dbReference>
<keyword evidence="1" id="KW-0812">Transmembrane</keyword>
<protein>
    <recommendedName>
        <fullName evidence="4">Tandem five-TM protein</fullName>
    </recommendedName>
</protein>
<dbReference type="Proteomes" id="UP001275436">
    <property type="component" value="Unassembled WGS sequence"/>
</dbReference>
<evidence type="ECO:0008006" key="4">
    <source>
        <dbReference type="Google" id="ProtNLM"/>
    </source>
</evidence>
<evidence type="ECO:0000313" key="3">
    <source>
        <dbReference type="Proteomes" id="UP001275436"/>
    </source>
</evidence>
<keyword evidence="1" id="KW-1133">Transmembrane helix</keyword>
<gene>
    <name evidence="2" type="ORF">MACH08_15640</name>
</gene>
<reference evidence="2 3" key="1">
    <citation type="submission" date="2023-02" db="EMBL/GenBank/DDBJ databases">
        <title>Oceanobacillus kimchii IFOP_LL358 isolated form Alexandrium catenella lab strain.</title>
        <authorList>
            <person name="Gajardo G."/>
            <person name="Ueki S."/>
            <person name="Maruyama F."/>
        </authorList>
    </citation>
    <scope>NUCLEOTIDE SEQUENCE [LARGE SCALE GENOMIC DNA]</scope>
    <source>
        <strain evidence="2 3">IFOP_LL358</strain>
    </source>
</reference>
<organism evidence="2 3">
    <name type="scientific">Oceanobacillus kimchii</name>
    <dbReference type="NCBI Taxonomy" id="746691"/>
    <lineage>
        <taxon>Bacteria</taxon>
        <taxon>Bacillati</taxon>
        <taxon>Bacillota</taxon>
        <taxon>Bacilli</taxon>
        <taxon>Bacillales</taxon>
        <taxon>Bacillaceae</taxon>
        <taxon>Oceanobacillus</taxon>
    </lineage>
</organism>
<name>A0ABQ5TH43_9BACI</name>
<keyword evidence="1" id="KW-0472">Membrane</keyword>
<accession>A0ABQ5TH43</accession>
<feature type="transmembrane region" description="Helical" evidence="1">
    <location>
        <begin position="63"/>
        <end position="81"/>
    </location>
</feature>
<feature type="transmembrane region" description="Helical" evidence="1">
    <location>
        <begin position="119"/>
        <end position="139"/>
    </location>
</feature>
<evidence type="ECO:0000313" key="2">
    <source>
        <dbReference type="EMBL" id="GLO65780.1"/>
    </source>
</evidence>
<proteinExistence type="predicted"/>
<feature type="transmembrane region" description="Helical" evidence="1">
    <location>
        <begin position="145"/>
        <end position="165"/>
    </location>
</feature>
<dbReference type="EMBL" id="BSKO01000001">
    <property type="protein sequence ID" value="GLO65780.1"/>
    <property type="molecule type" value="Genomic_DNA"/>
</dbReference>